<sequence length="221" mass="25652">MEDLSKSIKLLEENINYKFKNNFYSKNAITHPSYKKSKFELLEFIGDRVLNLSIAKMIWSQKHESEQECAEELATKVNKHTLLKIARMWNVQDYILYKGENSDNVLADTCEAIIGAVFLDGEWDSAYKLVQNNWPKEAMSFAELDPKSLLQKWTHKTSKEYKYTLVSQHGPPHKPEYTVELQVNTQITIGVSQSIRAAEKNAALEFLKKYTDLIDNKKNRK</sequence>
<evidence type="ECO:0000256" key="2">
    <source>
        <dbReference type="ARBA" id="ARBA00022722"/>
    </source>
</evidence>
<comment type="similarity">
    <text evidence="1">Belongs to the ribonuclease III family.</text>
</comment>
<dbReference type="PROSITE" id="PS50142">
    <property type="entry name" value="RNASE_3_2"/>
    <property type="match status" value="1"/>
</dbReference>
<keyword evidence="10" id="KW-1185">Reference proteome</keyword>
<dbReference type="Pfam" id="PF00035">
    <property type="entry name" value="dsrm"/>
    <property type="match status" value="1"/>
</dbReference>
<organism evidence="9 10">
    <name type="scientific">Candidatus Cytomitobacter indipagum</name>
    <dbReference type="NCBI Taxonomy" id="2601575"/>
    <lineage>
        <taxon>Bacteria</taxon>
        <taxon>Pseudomonadati</taxon>
        <taxon>Pseudomonadota</taxon>
        <taxon>Alphaproteobacteria</taxon>
        <taxon>Holosporales</taxon>
        <taxon>Holosporaceae</taxon>
        <taxon>Candidatus Cytomitobacter</taxon>
    </lineage>
</organism>
<accession>A0A5C0UDJ7</accession>
<evidence type="ECO:0000259" key="8">
    <source>
        <dbReference type="PROSITE" id="PS50142"/>
    </source>
</evidence>
<dbReference type="GO" id="GO:0004525">
    <property type="term" value="F:ribonuclease III activity"/>
    <property type="evidence" value="ECO:0007669"/>
    <property type="project" value="InterPro"/>
</dbReference>
<feature type="domain" description="RNase III" evidence="8">
    <location>
        <begin position="8"/>
        <end position="122"/>
    </location>
</feature>
<keyword evidence="2" id="KW-0540">Nuclease</keyword>
<dbReference type="PANTHER" id="PTHR11207">
    <property type="entry name" value="RIBONUCLEASE III"/>
    <property type="match status" value="1"/>
</dbReference>
<feature type="domain" description="DRBM" evidence="7">
    <location>
        <begin position="145"/>
        <end position="212"/>
    </location>
</feature>
<dbReference type="InterPro" id="IPR036389">
    <property type="entry name" value="RNase_III_sf"/>
</dbReference>
<evidence type="ECO:0000313" key="10">
    <source>
        <dbReference type="Proteomes" id="UP000325155"/>
    </source>
</evidence>
<dbReference type="CDD" id="cd00593">
    <property type="entry name" value="RIBOc"/>
    <property type="match status" value="1"/>
</dbReference>
<evidence type="ECO:0000256" key="6">
    <source>
        <dbReference type="PROSITE-ProRule" id="PRU00266"/>
    </source>
</evidence>
<dbReference type="SUPFAM" id="SSF69065">
    <property type="entry name" value="RNase III domain-like"/>
    <property type="match status" value="1"/>
</dbReference>
<dbReference type="GO" id="GO:0010468">
    <property type="term" value="P:regulation of gene expression"/>
    <property type="evidence" value="ECO:0007669"/>
    <property type="project" value="TreeGrafter"/>
</dbReference>
<evidence type="ECO:0000256" key="4">
    <source>
        <dbReference type="ARBA" id="ARBA00022801"/>
    </source>
</evidence>
<evidence type="ECO:0000256" key="3">
    <source>
        <dbReference type="ARBA" id="ARBA00022759"/>
    </source>
</evidence>
<dbReference type="Gene3D" id="3.30.160.20">
    <property type="match status" value="1"/>
</dbReference>
<keyword evidence="5 6" id="KW-0694">RNA-binding</keyword>
<dbReference type="EMBL" id="CP043315">
    <property type="protein sequence ID" value="QEK37820.1"/>
    <property type="molecule type" value="Genomic_DNA"/>
</dbReference>
<dbReference type="RefSeq" id="WP_148980667.1">
    <property type="nucleotide sequence ID" value="NZ_CP043315.1"/>
</dbReference>
<dbReference type="SMART" id="SM00358">
    <property type="entry name" value="DSRM"/>
    <property type="match status" value="1"/>
</dbReference>
<reference evidence="9 10" key="1">
    <citation type="submission" date="2019-08" db="EMBL/GenBank/DDBJ databases">
        <title>Highly reduced genomes of protist endosymbionts show evolutionary convergence.</title>
        <authorList>
            <person name="George E."/>
            <person name="Husnik F."/>
            <person name="Tashyreva D."/>
            <person name="Prokopchuk G."/>
            <person name="Horak A."/>
            <person name="Kwong W.K."/>
            <person name="Lukes J."/>
            <person name="Keeling P.J."/>
        </authorList>
    </citation>
    <scope>NUCLEOTIDE SEQUENCE [LARGE SCALE GENOMIC DNA]</scope>
    <source>
        <strain evidence="9">1605</strain>
    </source>
</reference>
<dbReference type="SUPFAM" id="SSF54768">
    <property type="entry name" value="dsRNA-binding domain-like"/>
    <property type="match status" value="1"/>
</dbReference>
<dbReference type="CDD" id="cd10845">
    <property type="entry name" value="DSRM_RNAse_III_family"/>
    <property type="match status" value="1"/>
</dbReference>
<dbReference type="AlphaFoldDB" id="A0A5C0UDJ7"/>
<dbReference type="Gene3D" id="1.10.1520.10">
    <property type="entry name" value="Ribonuclease III domain"/>
    <property type="match status" value="1"/>
</dbReference>
<dbReference type="GO" id="GO:0003725">
    <property type="term" value="F:double-stranded RNA binding"/>
    <property type="evidence" value="ECO:0007669"/>
    <property type="project" value="TreeGrafter"/>
</dbReference>
<dbReference type="InterPro" id="IPR014720">
    <property type="entry name" value="dsRBD_dom"/>
</dbReference>
<dbReference type="Proteomes" id="UP000325155">
    <property type="component" value="Chromosome"/>
</dbReference>
<evidence type="ECO:0000256" key="5">
    <source>
        <dbReference type="ARBA" id="ARBA00022884"/>
    </source>
</evidence>
<evidence type="ECO:0000256" key="1">
    <source>
        <dbReference type="ARBA" id="ARBA00010183"/>
    </source>
</evidence>
<dbReference type="SMART" id="SM00535">
    <property type="entry name" value="RIBOc"/>
    <property type="match status" value="1"/>
</dbReference>
<dbReference type="InterPro" id="IPR000999">
    <property type="entry name" value="RNase_III_dom"/>
</dbReference>
<dbReference type="GO" id="GO:0006396">
    <property type="term" value="P:RNA processing"/>
    <property type="evidence" value="ECO:0007669"/>
    <property type="project" value="InterPro"/>
</dbReference>
<dbReference type="PROSITE" id="PS50137">
    <property type="entry name" value="DS_RBD"/>
    <property type="match status" value="1"/>
</dbReference>
<evidence type="ECO:0000313" key="9">
    <source>
        <dbReference type="EMBL" id="QEK37820.1"/>
    </source>
</evidence>
<dbReference type="PANTHER" id="PTHR11207:SF0">
    <property type="entry name" value="RIBONUCLEASE 3"/>
    <property type="match status" value="1"/>
</dbReference>
<keyword evidence="3" id="KW-0255">Endonuclease</keyword>
<name>A0A5C0UDJ7_9PROT</name>
<dbReference type="OrthoDB" id="9805026at2"/>
<dbReference type="KEGG" id="cip:FZC35_00240"/>
<gene>
    <name evidence="9" type="ORF">FZC35_00240</name>
</gene>
<keyword evidence="4" id="KW-0378">Hydrolase</keyword>
<evidence type="ECO:0000259" key="7">
    <source>
        <dbReference type="PROSITE" id="PS50137"/>
    </source>
</evidence>
<protein>
    <submittedName>
        <fullName evidence="9">Uncharacterized protein</fullName>
    </submittedName>
</protein>
<dbReference type="Pfam" id="PF14622">
    <property type="entry name" value="Ribonucleas_3_3"/>
    <property type="match status" value="1"/>
</dbReference>
<proteinExistence type="inferred from homology"/>